<evidence type="ECO:0000259" key="9">
    <source>
        <dbReference type="SMART" id="SM00382"/>
    </source>
</evidence>
<feature type="domain" description="AAA+ ATPase" evidence="9">
    <location>
        <begin position="36"/>
        <end position="178"/>
    </location>
</feature>
<dbReference type="STRING" id="134605.HMPREF3206_01598"/>
<dbReference type="InterPro" id="IPR003593">
    <property type="entry name" value="AAA+_ATPase"/>
</dbReference>
<comment type="subunit">
    <text evidence="8">DNA polymerase III contains a core (composed of alpha, epsilon and theta chains) that associates with a tau subunit. This core dimerizes to form the POLIII' complex. PolIII' associates with the gamma complex (composed of gamma, delta, delta', psi and chi chains) and with the beta chain to form the complete DNA polymerase III complex.</text>
</comment>
<keyword evidence="5 8" id="KW-0067">ATP-binding</keyword>
<dbReference type="GO" id="GO:0003887">
    <property type="term" value="F:DNA-directed DNA polymerase activity"/>
    <property type="evidence" value="ECO:0007669"/>
    <property type="project" value="UniProtKB-KW"/>
</dbReference>
<dbReference type="RefSeq" id="WP_060793882.1">
    <property type="nucleotide sequence ID" value="NZ_KQ956568.1"/>
</dbReference>
<dbReference type="InterPro" id="IPR050238">
    <property type="entry name" value="DNA_Rep/Repair_Clamp_Loader"/>
</dbReference>
<sequence length="478" mass="55185">MYITLYRKYRPASFQEVAGEQEIVRALKNALKNNQLSQAYLFTGPRGVGKTTIARLIAKSVNCLNPKEDGEACGVCENCLSFQEGSFLDLIEIDAASNRGIDEIRLLKEKINYQPSQGKKKVYIIDEVHMLTKEAFNALLKTLEEPPSHVIFILATTEPDKILPTIISRCQRYDFKTLSLQDMGNQLQYILSQENLEMEEEVKELIYEASGGSMRDAISILERLLVSASEKKISLEESEKILGMTPVQKMEQFLHCLLGEEKKEILEELDELWLESVDMEAFLKDFAKFIKNQIKKEKLGIEKGLFIIKNIYEVLNIFRLEEDKRLVAYVLVEKLLKQDSIRTSTMQKYKPVLENEKIKNGEKLTEEKTIISLLDIQNRWEEIIEKAREEKISMGVYLSTAKLVSLENSTLSLSYEESNLFSKEQMQEKQYSSILLKVLEEEFKQKFKLKVFTTISEKKQENRIAKKILDYFGGEIIS</sequence>
<dbReference type="GO" id="GO:0046872">
    <property type="term" value="F:metal ion binding"/>
    <property type="evidence" value="ECO:0007669"/>
    <property type="project" value="UniProtKB-KW"/>
</dbReference>
<evidence type="ECO:0000256" key="4">
    <source>
        <dbReference type="ARBA" id="ARBA00022833"/>
    </source>
</evidence>
<keyword evidence="11" id="KW-1185">Reference proteome</keyword>
<evidence type="ECO:0000256" key="3">
    <source>
        <dbReference type="ARBA" id="ARBA00022741"/>
    </source>
</evidence>
<dbReference type="GO" id="GO:0009360">
    <property type="term" value="C:DNA polymerase III complex"/>
    <property type="evidence" value="ECO:0007669"/>
    <property type="project" value="InterPro"/>
</dbReference>
<dbReference type="InterPro" id="IPR012763">
    <property type="entry name" value="DNA_pol_III_sug/sutau_N"/>
</dbReference>
<dbReference type="PATRIC" id="fig|134605.3.peg.1577"/>
<dbReference type="Pfam" id="PF22608">
    <property type="entry name" value="DNAX_ATPase_lid"/>
    <property type="match status" value="1"/>
</dbReference>
<organism evidence="10 11">
    <name type="scientific">Fusobacterium equinum</name>
    <dbReference type="NCBI Taxonomy" id="134605"/>
    <lineage>
        <taxon>Bacteria</taxon>
        <taxon>Fusobacteriati</taxon>
        <taxon>Fusobacteriota</taxon>
        <taxon>Fusobacteriia</taxon>
        <taxon>Fusobacteriales</taxon>
        <taxon>Fusobacteriaceae</taxon>
        <taxon>Fusobacterium</taxon>
    </lineage>
</organism>
<comment type="catalytic activity">
    <reaction evidence="7 8">
        <text>DNA(n) + a 2'-deoxyribonucleoside 5'-triphosphate = DNA(n+1) + diphosphate</text>
        <dbReference type="Rhea" id="RHEA:22508"/>
        <dbReference type="Rhea" id="RHEA-COMP:17339"/>
        <dbReference type="Rhea" id="RHEA-COMP:17340"/>
        <dbReference type="ChEBI" id="CHEBI:33019"/>
        <dbReference type="ChEBI" id="CHEBI:61560"/>
        <dbReference type="ChEBI" id="CHEBI:173112"/>
        <dbReference type="EC" id="2.7.7.7"/>
    </reaction>
</comment>
<name>A0A133NA30_9FUSO</name>
<comment type="function">
    <text evidence="8">DNA polymerase III is a complex, multichain enzyme responsible for most of the replicative synthesis in bacteria. This DNA polymerase also exhibits 3' to 5' exonuclease activity.</text>
</comment>
<evidence type="ECO:0000256" key="7">
    <source>
        <dbReference type="ARBA" id="ARBA00049244"/>
    </source>
</evidence>
<protein>
    <recommendedName>
        <fullName evidence="8">DNA polymerase III subunit gamma/tau</fullName>
        <ecNumber evidence="8">2.7.7.7</ecNumber>
    </recommendedName>
</protein>
<gene>
    <name evidence="8" type="primary">dnaX</name>
    <name evidence="10" type="ORF">HMPREF3206_01598</name>
</gene>
<evidence type="ECO:0000256" key="8">
    <source>
        <dbReference type="RuleBase" id="RU364063"/>
    </source>
</evidence>
<accession>A0A133NA30</accession>
<dbReference type="EMBL" id="LRPX01000083">
    <property type="protein sequence ID" value="KXA13140.1"/>
    <property type="molecule type" value="Genomic_DNA"/>
</dbReference>
<evidence type="ECO:0000313" key="10">
    <source>
        <dbReference type="EMBL" id="KXA13140.1"/>
    </source>
</evidence>
<dbReference type="CDD" id="cd18137">
    <property type="entry name" value="HLD_clamp_pol_III_gamma_tau"/>
    <property type="match status" value="1"/>
</dbReference>
<dbReference type="PRINTS" id="PR00300">
    <property type="entry name" value="CLPPROTEASEA"/>
</dbReference>
<keyword evidence="3 8" id="KW-0547">Nucleotide-binding</keyword>
<keyword evidence="6 8" id="KW-0239">DNA-directed DNA polymerase</keyword>
<dbReference type="Pfam" id="PF13177">
    <property type="entry name" value="DNA_pol3_delta2"/>
    <property type="match status" value="1"/>
</dbReference>
<dbReference type="SMART" id="SM00382">
    <property type="entry name" value="AAA"/>
    <property type="match status" value="1"/>
</dbReference>
<keyword evidence="8" id="KW-0548">Nucleotidyltransferase</keyword>
<evidence type="ECO:0000256" key="1">
    <source>
        <dbReference type="ARBA" id="ARBA00006360"/>
    </source>
</evidence>
<dbReference type="FunFam" id="3.40.50.300:FF:000014">
    <property type="entry name" value="DNA polymerase III subunit gamma/tau"/>
    <property type="match status" value="1"/>
</dbReference>
<evidence type="ECO:0000256" key="2">
    <source>
        <dbReference type="ARBA" id="ARBA00022723"/>
    </source>
</evidence>
<proteinExistence type="inferred from homology"/>
<dbReference type="Gene3D" id="3.40.50.300">
    <property type="entry name" value="P-loop containing nucleotide triphosphate hydrolases"/>
    <property type="match status" value="1"/>
</dbReference>
<keyword evidence="8" id="KW-0808">Transferase</keyword>
<evidence type="ECO:0000256" key="5">
    <source>
        <dbReference type="ARBA" id="ARBA00022840"/>
    </source>
</evidence>
<keyword evidence="2" id="KW-0479">Metal-binding</keyword>
<evidence type="ECO:0000313" key="11">
    <source>
        <dbReference type="Proteomes" id="UP000070617"/>
    </source>
</evidence>
<dbReference type="SUPFAM" id="SSF52540">
    <property type="entry name" value="P-loop containing nucleoside triphosphate hydrolases"/>
    <property type="match status" value="1"/>
</dbReference>
<dbReference type="GO" id="GO:0005524">
    <property type="term" value="F:ATP binding"/>
    <property type="evidence" value="ECO:0007669"/>
    <property type="project" value="UniProtKB-KW"/>
</dbReference>
<dbReference type="NCBIfam" id="TIGR02397">
    <property type="entry name" value="dnaX_nterm"/>
    <property type="match status" value="1"/>
</dbReference>
<dbReference type="InterPro" id="IPR027417">
    <property type="entry name" value="P-loop_NTPase"/>
</dbReference>
<comment type="similarity">
    <text evidence="1 8">Belongs to the DnaX/STICHEL family.</text>
</comment>
<dbReference type="InterPro" id="IPR001270">
    <property type="entry name" value="ClpA/B"/>
</dbReference>
<dbReference type="EC" id="2.7.7.7" evidence="8"/>
<dbReference type="Gene3D" id="1.10.8.60">
    <property type="match status" value="1"/>
</dbReference>
<dbReference type="AlphaFoldDB" id="A0A133NA30"/>
<dbReference type="GO" id="GO:0006261">
    <property type="term" value="P:DNA-templated DNA replication"/>
    <property type="evidence" value="ECO:0007669"/>
    <property type="project" value="TreeGrafter"/>
</dbReference>
<keyword evidence="4" id="KW-0862">Zinc</keyword>
<dbReference type="NCBIfam" id="NF004046">
    <property type="entry name" value="PRK05563.1"/>
    <property type="match status" value="1"/>
</dbReference>
<evidence type="ECO:0000256" key="6">
    <source>
        <dbReference type="ARBA" id="ARBA00022932"/>
    </source>
</evidence>
<keyword evidence="8" id="KW-0235">DNA replication</keyword>
<dbReference type="Proteomes" id="UP000070617">
    <property type="component" value="Unassembled WGS sequence"/>
</dbReference>
<reference evidence="11" key="1">
    <citation type="submission" date="2016-01" db="EMBL/GenBank/DDBJ databases">
        <authorList>
            <person name="Mitreva M."/>
            <person name="Pepin K.H."/>
            <person name="Mihindukulasuriya K.A."/>
            <person name="Fulton R."/>
            <person name="Fronick C."/>
            <person name="O'Laughlin M."/>
            <person name="Miner T."/>
            <person name="Herter B."/>
            <person name="Rosa B.A."/>
            <person name="Cordes M."/>
            <person name="Tomlinson C."/>
            <person name="Wollam A."/>
            <person name="Palsikar V.B."/>
            <person name="Mardis E.R."/>
            <person name="Wilson R.K."/>
        </authorList>
    </citation>
    <scope>NUCLEOTIDE SEQUENCE [LARGE SCALE GENOMIC DNA]</scope>
    <source>
        <strain evidence="11">CMW8396</strain>
    </source>
</reference>
<dbReference type="PANTHER" id="PTHR11669">
    <property type="entry name" value="REPLICATION FACTOR C / DNA POLYMERASE III GAMMA-TAU SUBUNIT"/>
    <property type="match status" value="1"/>
</dbReference>
<dbReference type="CDD" id="cd00009">
    <property type="entry name" value="AAA"/>
    <property type="match status" value="1"/>
</dbReference>
<dbReference type="PANTHER" id="PTHR11669:SF0">
    <property type="entry name" value="PROTEIN STICHEL-LIKE 2"/>
    <property type="match status" value="1"/>
</dbReference>
<dbReference type="InterPro" id="IPR045085">
    <property type="entry name" value="HLD_clamp_pol_III_gamma_tau"/>
</dbReference>
<comment type="caution">
    <text evidence="10">The sequence shown here is derived from an EMBL/GenBank/DDBJ whole genome shotgun (WGS) entry which is preliminary data.</text>
</comment>